<comment type="subcellular location">
    <subcellularLocation>
        <location evidence="1">Endoplasmic reticulum membrane</location>
        <topology evidence="1">Multi-pass membrane protein</topology>
    </subcellularLocation>
</comment>
<dbReference type="OrthoDB" id="200187at2759"/>
<dbReference type="EMBL" id="NAJN01000009">
    <property type="protein sequence ID" value="TKA81969.1"/>
    <property type="molecule type" value="Genomic_DNA"/>
</dbReference>
<reference evidence="13 14" key="1">
    <citation type="submission" date="2017-03" db="EMBL/GenBank/DDBJ databases">
        <title>Genomes of endolithic fungi from Antarctica.</title>
        <authorList>
            <person name="Coleine C."/>
            <person name="Masonjones S."/>
            <person name="Stajich J.E."/>
        </authorList>
    </citation>
    <scope>NUCLEOTIDE SEQUENCE [LARGE SCALE GENOMIC DNA]</scope>
    <source>
        <strain evidence="13 14">CCFEE 5187</strain>
    </source>
</reference>
<keyword evidence="8 12" id="KW-1133">Transmembrane helix</keyword>
<keyword evidence="10 12" id="KW-0472">Membrane</keyword>
<evidence type="ECO:0000256" key="8">
    <source>
        <dbReference type="ARBA" id="ARBA00022989"/>
    </source>
</evidence>
<evidence type="ECO:0000256" key="12">
    <source>
        <dbReference type="SAM" id="Phobius"/>
    </source>
</evidence>
<dbReference type="InterPro" id="IPR011553">
    <property type="entry name" value="Sec62_asco"/>
</dbReference>
<feature type="compositionally biased region" description="Pro residues" evidence="11">
    <location>
        <begin position="1"/>
        <end position="11"/>
    </location>
</feature>
<evidence type="ECO:0000256" key="1">
    <source>
        <dbReference type="ARBA" id="ARBA00004477"/>
    </source>
</evidence>
<dbReference type="GO" id="GO:0005789">
    <property type="term" value="C:endoplasmic reticulum membrane"/>
    <property type="evidence" value="ECO:0007669"/>
    <property type="project" value="UniProtKB-SubCell"/>
</dbReference>
<evidence type="ECO:0000313" key="14">
    <source>
        <dbReference type="Proteomes" id="UP000308768"/>
    </source>
</evidence>
<evidence type="ECO:0000256" key="2">
    <source>
        <dbReference type="ARBA" id="ARBA00010604"/>
    </source>
</evidence>
<evidence type="ECO:0000256" key="7">
    <source>
        <dbReference type="ARBA" id="ARBA00022927"/>
    </source>
</evidence>
<dbReference type="STRING" id="331657.A0A4V6WLB9"/>
<feature type="compositionally biased region" description="Low complexity" evidence="11">
    <location>
        <begin position="57"/>
        <end position="78"/>
    </location>
</feature>
<dbReference type="PANTHER" id="PTHR12443:SF9">
    <property type="entry name" value="TRANSLOCATION PROTEIN SEC62"/>
    <property type="match status" value="1"/>
</dbReference>
<keyword evidence="9" id="KW-0811">Translocation</keyword>
<comment type="similarity">
    <text evidence="2">Belongs to the SEC62 family.</text>
</comment>
<feature type="region of interest" description="Disordered" evidence="11">
    <location>
        <begin position="1"/>
        <end position="37"/>
    </location>
</feature>
<dbReference type="GO" id="GO:0031204">
    <property type="term" value="P:post-translational protein targeting to membrane, translocation"/>
    <property type="evidence" value="ECO:0007669"/>
    <property type="project" value="TreeGrafter"/>
</dbReference>
<sequence length="376" mass="41889">MSAPMQPPPFQPGQQPTPQQIAAMQQQLAAEAAKHGMSVPQYVEQLKAQAMRQHQAQQQAQAQAQAQQQAQQQQQQQQVPINPGPPKPEAIAVANFLRGQDLKNRKCIFQEKRKDMFKVKRAIRALQSPAYEKARKKNALLPEVHDRPSAENTFKLLPLSLLALRVSKIDPSAGHEGHGHGAKKRVKGLWTVKIEQQQEARDEYHYIWLYEGPQWKQKVYAVGALLVIMAIVMFPLWPLKMRIGVWYLSMGMLGLIGLFFAMAIFRLILFAVTMFAVPPGLWLYPNLFEDVGFFDSFKPLWGWQEDKKAKKSKKSKKLKGAANGEVEASGEPDGNISAPVTATTTGATSEAAAASASGNTMQQRSLAARVEEVEDE</sequence>
<gene>
    <name evidence="13" type="ORF">B0A49_00464</name>
</gene>
<evidence type="ECO:0000256" key="5">
    <source>
        <dbReference type="ARBA" id="ARBA00022692"/>
    </source>
</evidence>
<dbReference type="InterPro" id="IPR004728">
    <property type="entry name" value="Sec62"/>
</dbReference>
<accession>A0A4V6WLB9</accession>
<protein>
    <recommendedName>
        <fullName evidence="3">Translocation protein SEC62</fullName>
    </recommendedName>
</protein>
<dbReference type="PANTHER" id="PTHR12443">
    <property type="entry name" value="TRANSLOCATION PROTEIN SEC62"/>
    <property type="match status" value="1"/>
</dbReference>
<evidence type="ECO:0000256" key="11">
    <source>
        <dbReference type="SAM" id="MobiDB-lite"/>
    </source>
</evidence>
<dbReference type="AlphaFoldDB" id="A0A4V6WLB9"/>
<evidence type="ECO:0000256" key="6">
    <source>
        <dbReference type="ARBA" id="ARBA00022824"/>
    </source>
</evidence>
<evidence type="ECO:0000256" key="9">
    <source>
        <dbReference type="ARBA" id="ARBA00023010"/>
    </source>
</evidence>
<dbReference type="NCBIfam" id="TIGR00869">
    <property type="entry name" value="sec62"/>
    <property type="match status" value="1"/>
</dbReference>
<feature type="compositionally biased region" description="Low complexity" evidence="11">
    <location>
        <begin position="337"/>
        <end position="357"/>
    </location>
</feature>
<organism evidence="13 14">
    <name type="scientific">Cryomyces minteri</name>
    <dbReference type="NCBI Taxonomy" id="331657"/>
    <lineage>
        <taxon>Eukaryota</taxon>
        <taxon>Fungi</taxon>
        <taxon>Dikarya</taxon>
        <taxon>Ascomycota</taxon>
        <taxon>Pezizomycotina</taxon>
        <taxon>Dothideomycetes</taxon>
        <taxon>Dothideomycetes incertae sedis</taxon>
        <taxon>Cryomyces</taxon>
    </lineage>
</organism>
<feature type="transmembrane region" description="Helical" evidence="12">
    <location>
        <begin position="219"/>
        <end position="239"/>
    </location>
</feature>
<evidence type="ECO:0000256" key="10">
    <source>
        <dbReference type="ARBA" id="ARBA00023136"/>
    </source>
</evidence>
<feature type="compositionally biased region" description="Low complexity" evidence="11">
    <location>
        <begin position="12"/>
        <end position="31"/>
    </location>
</feature>
<feature type="region of interest" description="Disordered" evidence="11">
    <location>
        <begin position="313"/>
        <end position="376"/>
    </location>
</feature>
<evidence type="ECO:0000256" key="4">
    <source>
        <dbReference type="ARBA" id="ARBA00022448"/>
    </source>
</evidence>
<evidence type="ECO:0000313" key="13">
    <source>
        <dbReference type="EMBL" id="TKA81969.1"/>
    </source>
</evidence>
<keyword evidence="7" id="KW-0653">Protein transport</keyword>
<proteinExistence type="inferred from homology"/>
<feature type="region of interest" description="Disordered" evidence="11">
    <location>
        <begin position="57"/>
        <end position="89"/>
    </location>
</feature>
<dbReference type="Proteomes" id="UP000308768">
    <property type="component" value="Unassembled WGS sequence"/>
</dbReference>
<keyword evidence="5 12" id="KW-0812">Transmembrane</keyword>
<name>A0A4V6WLB9_9PEZI</name>
<evidence type="ECO:0000256" key="3">
    <source>
        <dbReference type="ARBA" id="ARBA00021257"/>
    </source>
</evidence>
<feature type="transmembrane region" description="Helical" evidence="12">
    <location>
        <begin position="245"/>
        <end position="269"/>
    </location>
</feature>
<keyword evidence="6" id="KW-0256">Endoplasmic reticulum</keyword>
<keyword evidence="4" id="KW-0813">Transport</keyword>
<keyword evidence="14" id="KW-1185">Reference proteome</keyword>
<comment type="caution">
    <text evidence="13">The sequence shown here is derived from an EMBL/GenBank/DDBJ whole genome shotgun (WGS) entry which is preliminary data.</text>
</comment>
<dbReference type="Pfam" id="PF03839">
    <property type="entry name" value="Sec62"/>
    <property type="match status" value="1"/>
</dbReference>